<dbReference type="InParanoid" id="A0A2P5FMU9"/>
<dbReference type="AlphaFoldDB" id="A0A2P5FMU9"/>
<dbReference type="Proteomes" id="UP000237000">
    <property type="component" value="Unassembled WGS sequence"/>
</dbReference>
<protein>
    <submittedName>
        <fullName evidence="3">CLAVATA3/ESR (CLE)-related protein</fullName>
    </submittedName>
</protein>
<feature type="signal peptide" evidence="2">
    <location>
        <begin position="1"/>
        <end position="27"/>
    </location>
</feature>
<keyword evidence="2" id="KW-0732">Signal</keyword>
<proteinExistence type="predicted"/>
<evidence type="ECO:0000313" key="4">
    <source>
        <dbReference type="Proteomes" id="UP000237000"/>
    </source>
</evidence>
<dbReference type="OrthoDB" id="1413556at2759"/>
<evidence type="ECO:0000256" key="2">
    <source>
        <dbReference type="SAM" id="SignalP"/>
    </source>
</evidence>
<keyword evidence="4" id="KW-1185">Reference proteome</keyword>
<dbReference type="STRING" id="63057.A0A2P5FMU9"/>
<feature type="region of interest" description="Disordered" evidence="1">
    <location>
        <begin position="55"/>
        <end position="82"/>
    </location>
</feature>
<name>A0A2P5FMU9_TREOI</name>
<evidence type="ECO:0000256" key="1">
    <source>
        <dbReference type="SAM" id="MobiDB-lite"/>
    </source>
</evidence>
<feature type="chain" id="PRO_5015144725" evidence="2">
    <location>
        <begin position="28"/>
        <end position="82"/>
    </location>
</feature>
<dbReference type="EMBL" id="JXTC01000020">
    <property type="protein sequence ID" value="PON99109.1"/>
    <property type="molecule type" value="Genomic_DNA"/>
</dbReference>
<reference evidence="4" key="1">
    <citation type="submission" date="2016-06" db="EMBL/GenBank/DDBJ databases">
        <title>Parallel loss of symbiosis genes in relatives of nitrogen-fixing non-legume Parasponia.</title>
        <authorList>
            <person name="Van Velzen R."/>
            <person name="Holmer R."/>
            <person name="Bu F."/>
            <person name="Rutten L."/>
            <person name="Van Zeijl A."/>
            <person name="Liu W."/>
            <person name="Santuari L."/>
            <person name="Cao Q."/>
            <person name="Sharma T."/>
            <person name="Shen D."/>
            <person name="Roswanjaya Y."/>
            <person name="Wardhani T."/>
            <person name="Kalhor M.S."/>
            <person name="Jansen J."/>
            <person name="Van den Hoogen J."/>
            <person name="Gungor B."/>
            <person name="Hartog M."/>
            <person name="Hontelez J."/>
            <person name="Verver J."/>
            <person name="Yang W.-C."/>
            <person name="Schijlen E."/>
            <person name="Repin R."/>
            <person name="Schilthuizen M."/>
            <person name="Schranz E."/>
            <person name="Heidstra R."/>
            <person name="Miyata K."/>
            <person name="Fedorova E."/>
            <person name="Kohlen W."/>
            <person name="Bisseling T."/>
            <person name="Smit S."/>
            <person name="Geurts R."/>
        </authorList>
    </citation>
    <scope>NUCLEOTIDE SEQUENCE [LARGE SCALE GENOMIC DNA]</scope>
    <source>
        <strain evidence="4">cv. RG33-2</strain>
    </source>
</reference>
<organism evidence="3 4">
    <name type="scientific">Trema orientale</name>
    <name type="common">Charcoal tree</name>
    <name type="synonym">Celtis orientalis</name>
    <dbReference type="NCBI Taxonomy" id="63057"/>
    <lineage>
        <taxon>Eukaryota</taxon>
        <taxon>Viridiplantae</taxon>
        <taxon>Streptophyta</taxon>
        <taxon>Embryophyta</taxon>
        <taxon>Tracheophyta</taxon>
        <taxon>Spermatophyta</taxon>
        <taxon>Magnoliopsida</taxon>
        <taxon>eudicotyledons</taxon>
        <taxon>Gunneridae</taxon>
        <taxon>Pentapetalae</taxon>
        <taxon>rosids</taxon>
        <taxon>fabids</taxon>
        <taxon>Rosales</taxon>
        <taxon>Cannabaceae</taxon>
        <taxon>Trema</taxon>
    </lineage>
</organism>
<evidence type="ECO:0000313" key="3">
    <source>
        <dbReference type="EMBL" id="PON99109.1"/>
    </source>
</evidence>
<sequence>MAKLGRVAYSVMILFLILILFARSTESRSLKAPMLIEKRNLRQLVDAFKQLAANAGDATDQDKQPSRVSPGGPDPHHHVLNN</sequence>
<gene>
    <name evidence="3" type="primary">TorCLE2</name>
    <name evidence="3" type="ORF">TorRG33x02_049690</name>
</gene>
<accession>A0A2P5FMU9</accession>
<comment type="caution">
    <text evidence="3">The sequence shown here is derived from an EMBL/GenBank/DDBJ whole genome shotgun (WGS) entry which is preliminary data.</text>
</comment>